<dbReference type="InterPro" id="IPR032030">
    <property type="entry name" value="YscD_cytoplasmic_dom"/>
</dbReference>
<accession>A0ABZ0SA37</accession>
<gene>
    <name evidence="2" type="ORF">Thiowin_02944</name>
</gene>
<dbReference type="Proteomes" id="UP001432180">
    <property type="component" value="Chromosome"/>
</dbReference>
<dbReference type="CDD" id="cd00060">
    <property type="entry name" value="FHA"/>
    <property type="match status" value="1"/>
</dbReference>
<dbReference type="PROSITE" id="PS50006">
    <property type="entry name" value="FHA_DOMAIN"/>
    <property type="match status" value="1"/>
</dbReference>
<evidence type="ECO:0000259" key="1">
    <source>
        <dbReference type="PROSITE" id="PS50006"/>
    </source>
</evidence>
<dbReference type="InterPro" id="IPR008984">
    <property type="entry name" value="SMAD_FHA_dom_sf"/>
</dbReference>
<keyword evidence="3" id="KW-1185">Reference proteome</keyword>
<organism evidence="2 3">
    <name type="scientific">Thiorhodovibrio winogradskyi</name>
    <dbReference type="NCBI Taxonomy" id="77007"/>
    <lineage>
        <taxon>Bacteria</taxon>
        <taxon>Pseudomonadati</taxon>
        <taxon>Pseudomonadota</taxon>
        <taxon>Gammaproteobacteria</taxon>
        <taxon>Chromatiales</taxon>
        <taxon>Chromatiaceae</taxon>
        <taxon>Thiorhodovibrio</taxon>
    </lineage>
</organism>
<reference evidence="2 3" key="1">
    <citation type="journal article" date="2023" name="Microorganisms">
        <title>Thiorhodovibrio frisius and Trv. litoralis spp. nov., Two Novel Members from a Clade of Fastidious Purple Sulfur Bacteria That Exhibit Unique Red-Shifted Light-Harvesting Capabilities.</title>
        <authorList>
            <person name="Methner A."/>
            <person name="Kuzyk S.B."/>
            <person name="Petersen J."/>
            <person name="Bauer S."/>
            <person name="Brinkmann H."/>
            <person name="Sichau K."/>
            <person name="Wanner G."/>
            <person name="Wolf J."/>
            <person name="Neumann-Schaal M."/>
            <person name="Henke P."/>
            <person name="Tank M."/>
            <person name="Sproer C."/>
            <person name="Bunk B."/>
            <person name="Overmann J."/>
        </authorList>
    </citation>
    <scope>NUCLEOTIDE SEQUENCE [LARGE SCALE GENOMIC DNA]</scope>
    <source>
        <strain evidence="2 3">DSM 6702</strain>
    </source>
</reference>
<proteinExistence type="predicted"/>
<protein>
    <recommendedName>
        <fullName evidence="1">FHA domain-containing protein</fullName>
    </recommendedName>
</protein>
<evidence type="ECO:0000313" key="3">
    <source>
        <dbReference type="Proteomes" id="UP001432180"/>
    </source>
</evidence>
<dbReference type="InterPro" id="IPR000253">
    <property type="entry name" value="FHA_dom"/>
</dbReference>
<dbReference type="Pfam" id="PF16697">
    <property type="entry name" value="Yop-YscD_cpl"/>
    <property type="match status" value="1"/>
</dbReference>
<sequence length="192" mass="20867">MPMKPCGKGHFFDDSAHSTCPYCGVDLNIGATVGVSHSVDHSLEVEASVTRAAGRASSPPQRDDGVTRHVWAEKLGGIDPVVGWLVCIAGPDKGRDFRIHSERNFIGRAPTMDIAIAGDASISRENHSVISYNPKKNRFSLAPGDSRGLVYLNDEEVLSAEVLKPYDAIELGSTKLLFVPFCNETFHWTEGE</sequence>
<feature type="domain" description="FHA" evidence="1">
    <location>
        <begin position="104"/>
        <end position="157"/>
    </location>
</feature>
<dbReference type="EMBL" id="CP121472">
    <property type="protein sequence ID" value="WPL17901.1"/>
    <property type="molecule type" value="Genomic_DNA"/>
</dbReference>
<dbReference type="Gene3D" id="2.60.200.20">
    <property type="match status" value="1"/>
</dbReference>
<dbReference type="SUPFAM" id="SSF49879">
    <property type="entry name" value="SMAD/FHA domain"/>
    <property type="match status" value="1"/>
</dbReference>
<evidence type="ECO:0000313" key="2">
    <source>
        <dbReference type="EMBL" id="WPL17901.1"/>
    </source>
</evidence>
<dbReference type="RefSeq" id="WP_328983702.1">
    <property type="nucleotide sequence ID" value="NZ_CP121472.1"/>
</dbReference>
<name>A0ABZ0SA37_9GAMM</name>